<dbReference type="GO" id="GO:0009081">
    <property type="term" value="P:branched-chain amino acid metabolic process"/>
    <property type="evidence" value="ECO:0007669"/>
    <property type="project" value="InterPro"/>
</dbReference>
<gene>
    <name evidence="4" type="ORF">GTI89_17775</name>
</gene>
<evidence type="ECO:0000256" key="2">
    <source>
        <dbReference type="ARBA" id="ARBA00009320"/>
    </source>
</evidence>
<name>A0A6I4XJZ6_ENTGA</name>
<evidence type="ECO:0000256" key="1">
    <source>
        <dbReference type="ARBA" id="ARBA00001933"/>
    </source>
</evidence>
<protein>
    <submittedName>
        <fullName evidence="4">Branched chain amino acid aminotransferase</fullName>
    </submittedName>
</protein>
<dbReference type="AlphaFoldDB" id="A0A6I4XJZ6"/>
<keyword evidence="3" id="KW-0663">Pyridoxal phosphate</keyword>
<keyword evidence="4" id="KW-0808">Transferase</keyword>
<evidence type="ECO:0000313" key="5">
    <source>
        <dbReference type="Proteomes" id="UP000439965"/>
    </source>
</evidence>
<dbReference type="Gene3D" id="3.30.470.10">
    <property type="match status" value="1"/>
</dbReference>
<dbReference type="Proteomes" id="UP000439965">
    <property type="component" value="Unassembled WGS sequence"/>
</dbReference>
<dbReference type="PANTHER" id="PTHR42825">
    <property type="entry name" value="AMINO ACID AMINOTRANSFERASE"/>
    <property type="match status" value="1"/>
</dbReference>
<dbReference type="GO" id="GO:0004084">
    <property type="term" value="F:branched-chain-amino-acid transaminase activity"/>
    <property type="evidence" value="ECO:0007669"/>
    <property type="project" value="InterPro"/>
</dbReference>
<feature type="non-terminal residue" evidence="4">
    <location>
        <position position="73"/>
    </location>
</feature>
<sequence>MEKANLDWNNLGFSYIKTPFRYISYWRDGKWEEGTLTDNNQLTISEGSPALHYGQQCFEGLKAYQCADGSVNL</sequence>
<evidence type="ECO:0000256" key="3">
    <source>
        <dbReference type="ARBA" id="ARBA00022898"/>
    </source>
</evidence>
<evidence type="ECO:0000313" key="4">
    <source>
        <dbReference type="EMBL" id="MXS27893.1"/>
    </source>
</evidence>
<keyword evidence="4" id="KW-0032">Aminotransferase</keyword>
<organism evidence="4 5">
    <name type="scientific">Enterococcus gallinarum</name>
    <dbReference type="NCBI Taxonomy" id="1353"/>
    <lineage>
        <taxon>Bacteria</taxon>
        <taxon>Bacillati</taxon>
        <taxon>Bacillota</taxon>
        <taxon>Bacilli</taxon>
        <taxon>Lactobacillales</taxon>
        <taxon>Enterococcaceae</taxon>
        <taxon>Enterococcus</taxon>
    </lineage>
</organism>
<accession>A0A6I4XJZ6</accession>
<dbReference type="InterPro" id="IPR036038">
    <property type="entry name" value="Aminotransferase-like"/>
</dbReference>
<dbReference type="PANTHER" id="PTHR42825:SF2">
    <property type="entry name" value="BRANCHED-CHAIN-AMINO-ACID AMINOTRANSFERASE 3, CHLOROPLASTIC-RELATED"/>
    <property type="match status" value="1"/>
</dbReference>
<reference evidence="4 5" key="1">
    <citation type="submission" date="2019-04" db="EMBL/GenBank/DDBJ databases">
        <title>Step-wise assembly of the neonatal virome modulated by breast feeding.</title>
        <authorList>
            <person name="Liang G."/>
            <person name="Bushman F."/>
        </authorList>
    </citation>
    <scope>NUCLEOTIDE SEQUENCE [LARGE SCALE GENOMIC DNA]</scope>
    <source>
        <strain evidence="4 5">E3404</strain>
    </source>
</reference>
<dbReference type="SUPFAM" id="SSF56752">
    <property type="entry name" value="D-aminoacid aminotransferase-like PLP-dependent enzymes"/>
    <property type="match status" value="1"/>
</dbReference>
<dbReference type="EMBL" id="WVTI01000311">
    <property type="protein sequence ID" value="MXS27893.1"/>
    <property type="molecule type" value="Genomic_DNA"/>
</dbReference>
<dbReference type="InterPro" id="IPR005786">
    <property type="entry name" value="B_amino_transII"/>
</dbReference>
<proteinExistence type="inferred from homology"/>
<dbReference type="InterPro" id="IPR043131">
    <property type="entry name" value="BCAT-like_N"/>
</dbReference>
<comment type="cofactor">
    <cofactor evidence="1">
        <name>pyridoxal 5'-phosphate</name>
        <dbReference type="ChEBI" id="CHEBI:597326"/>
    </cofactor>
</comment>
<comment type="similarity">
    <text evidence="2">Belongs to the class-IV pyridoxal-phosphate-dependent aminotransferase family.</text>
</comment>
<comment type="caution">
    <text evidence="4">The sequence shown here is derived from an EMBL/GenBank/DDBJ whole genome shotgun (WGS) entry which is preliminary data.</text>
</comment>